<dbReference type="HOGENOM" id="CLU_2723428_0_0_1"/>
<dbReference type="EMBL" id="DS231632">
    <property type="protein sequence ID" value="EDU44697.1"/>
    <property type="molecule type" value="Genomic_DNA"/>
</dbReference>
<dbReference type="InParanoid" id="B2WNT7"/>
<evidence type="ECO:0000313" key="1">
    <source>
        <dbReference type="EMBL" id="EDU44697.1"/>
    </source>
</evidence>
<dbReference type="OrthoDB" id="40579at2759"/>
<name>B2WNT7_PYRTR</name>
<protein>
    <submittedName>
        <fullName evidence="1">C2H2 type zinc finger domain containing protein</fullName>
    </submittedName>
</protein>
<gene>
    <name evidence="1" type="ORF">PTRG_11647</name>
</gene>
<evidence type="ECO:0000313" key="2">
    <source>
        <dbReference type="Proteomes" id="UP000001471"/>
    </source>
</evidence>
<proteinExistence type="predicted"/>
<organism evidence="1 2">
    <name type="scientific">Pyrenophora tritici-repentis (strain Pt-1C-BFP)</name>
    <name type="common">Wheat tan spot fungus</name>
    <name type="synonym">Drechslera tritici-repentis</name>
    <dbReference type="NCBI Taxonomy" id="426418"/>
    <lineage>
        <taxon>Eukaryota</taxon>
        <taxon>Fungi</taxon>
        <taxon>Dikarya</taxon>
        <taxon>Ascomycota</taxon>
        <taxon>Pezizomycotina</taxon>
        <taxon>Dothideomycetes</taxon>
        <taxon>Pleosporomycetidae</taxon>
        <taxon>Pleosporales</taxon>
        <taxon>Pleosporineae</taxon>
        <taxon>Pleosporaceae</taxon>
        <taxon>Pyrenophora</taxon>
    </lineage>
</organism>
<dbReference type="Proteomes" id="UP000001471">
    <property type="component" value="Unassembled WGS sequence"/>
</dbReference>
<sequence>MFRKAQKDGPTYPYLFHMFRCHSPSLEIAPSLQCQVCRRTYDRLDHLNRHLDSRTYSFDIDPLIQRMPQRGK</sequence>
<accession>B2WNT7</accession>
<reference evidence="2" key="1">
    <citation type="journal article" date="2013" name="G3 (Bethesda)">
        <title>Comparative genomics of a plant-pathogenic fungus, Pyrenophora tritici-repentis, reveals transduplication and the impact of repeat elements on pathogenicity and population divergence.</title>
        <authorList>
            <person name="Manning V.A."/>
            <person name="Pandelova I."/>
            <person name="Dhillon B."/>
            <person name="Wilhelm L.J."/>
            <person name="Goodwin S.B."/>
            <person name="Berlin A.M."/>
            <person name="Figueroa M."/>
            <person name="Freitag M."/>
            <person name="Hane J.K."/>
            <person name="Henrissat B."/>
            <person name="Holman W.H."/>
            <person name="Kodira C.D."/>
            <person name="Martin J."/>
            <person name="Oliver R.P."/>
            <person name="Robbertse B."/>
            <person name="Schackwitz W."/>
            <person name="Schwartz D.C."/>
            <person name="Spatafora J.W."/>
            <person name="Turgeon B.G."/>
            <person name="Yandava C."/>
            <person name="Young S."/>
            <person name="Zhou S."/>
            <person name="Zeng Q."/>
            <person name="Grigoriev I.V."/>
            <person name="Ma L.-J."/>
            <person name="Ciuffetti L.M."/>
        </authorList>
    </citation>
    <scope>NUCLEOTIDE SEQUENCE [LARGE SCALE GENOMIC DNA]</scope>
    <source>
        <strain evidence="2">Pt-1C-BFP</strain>
    </source>
</reference>
<dbReference type="STRING" id="426418.B2WNT7"/>
<dbReference type="AlphaFoldDB" id="B2WNT7"/>